<protein>
    <recommendedName>
        <fullName evidence="1">Lipid A deacylase</fullName>
        <ecNumber evidence="1">3.1.1.77</ecNumber>
    </recommendedName>
    <alternativeName>
        <fullName evidence="1">LPS 3-O-deacylase</fullName>
    </alternativeName>
    <alternativeName>
        <fullName evidence="1">Outer membrane enzyme</fullName>
    </alternativeName>
</protein>
<organism evidence="4">
    <name type="scientific">Candidatus Nitrotoga fabula</name>
    <dbReference type="NCBI Taxonomy" id="2182327"/>
    <lineage>
        <taxon>Bacteria</taxon>
        <taxon>Pseudomonadati</taxon>
        <taxon>Pseudomonadota</taxon>
        <taxon>Betaproteobacteria</taxon>
        <taxon>Nitrosomonadales</taxon>
        <taxon>Gallionellaceae</taxon>
        <taxon>Candidatus Nitrotoga</taxon>
    </lineage>
</organism>
<dbReference type="GO" id="GO:0009279">
    <property type="term" value="C:cell outer membrane"/>
    <property type="evidence" value="ECO:0007669"/>
    <property type="project" value="UniProtKB-SubCell"/>
</dbReference>
<keyword evidence="1" id="KW-0472">Membrane</keyword>
<dbReference type="EC" id="3.1.1.77" evidence="1"/>
<comment type="catalytic activity">
    <reaction evidence="1">
        <text>a 3-(acyloxy)acyl derivative of bacterial toxin + H2O = a 3-hydroxyacyl derivative of bacterial toxin + a fatty acid + H(+)</text>
        <dbReference type="Rhea" id="RHEA:12032"/>
        <dbReference type="ChEBI" id="CHEBI:15377"/>
        <dbReference type="ChEBI" id="CHEBI:15378"/>
        <dbReference type="ChEBI" id="CHEBI:28868"/>
        <dbReference type="ChEBI" id="CHEBI:136853"/>
        <dbReference type="ChEBI" id="CHEBI:140675"/>
        <dbReference type="EC" id="3.1.1.77"/>
    </reaction>
</comment>
<dbReference type="AlphaFoldDB" id="A0A2X0RDH2"/>
<keyword evidence="3" id="KW-0732">Signal</keyword>
<reference evidence="4" key="1">
    <citation type="submission" date="2018-05" db="EMBL/GenBank/DDBJ databases">
        <authorList>
            <person name="Lanie J.A."/>
            <person name="Ng W.-L."/>
            <person name="Kazmierczak K.M."/>
            <person name="Andrzejewski T.M."/>
            <person name="Davidsen T.M."/>
            <person name="Wayne K.J."/>
            <person name="Tettelin H."/>
            <person name="Glass J.I."/>
            <person name="Rusch D."/>
            <person name="Podicherti R."/>
            <person name="Tsui H.-C.T."/>
            <person name="Winkler M.E."/>
        </authorList>
    </citation>
    <scope>NUCLEOTIDE SEQUENCE</scope>
    <source>
        <strain evidence="4">KNB</strain>
    </source>
</reference>
<keyword evidence="1" id="KW-0998">Cell outer membrane</keyword>
<keyword evidence="1 4" id="KW-0378">Hydrolase</keyword>
<comment type="subcellular location">
    <subcellularLocation>
        <location evidence="1">Cell outer membrane</location>
        <topology evidence="1">Multi-pass membrane protein</topology>
    </subcellularLocation>
</comment>
<dbReference type="InterPro" id="IPR011250">
    <property type="entry name" value="OMP/PagP_B-barrel"/>
</dbReference>
<dbReference type="PIRSF" id="PIRSF029681">
    <property type="entry name" value="PagL"/>
    <property type="match status" value="1"/>
</dbReference>
<accession>A0A2X0RDH2</accession>
<evidence type="ECO:0000256" key="2">
    <source>
        <dbReference type="PIRSR" id="PIRSR029681-2"/>
    </source>
</evidence>
<comment type="function">
    <text evidence="1">Has lipid A 3-O-deacylase activity. Hydrolyzes the ester bond at the 3 position of lipid A, a bioactive component of lipopolysaccharide (LPS), thereby releasing the primary fatty acyl moiety.</text>
</comment>
<dbReference type="InterPro" id="IPR018550">
    <property type="entry name" value="Lipid-A_deacylase-rel"/>
</dbReference>
<dbReference type="Pfam" id="PF09411">
    <property type="entry name" value="PagL"/>
    <property type="match status" value="1"/>
</dbReference>
<gene>
    <name evidence="4" type="ORF">NITFAB_1284</name>
</gene>
<comment type="similarity">
    <text evidence="1">Belongs to the PagL family.</text>
</comment>
<dbReference type="EMBL" id="LS423452">
    <property type="protein sequence ID" value="SPS05694.1"/>
    <property type="molecule type" value="Genomic_DNA"/>
</dbReference>
<name>A0A2X0RDH2_9PROT</name>
<dbReference type="Gene3D" id="2.40.160.20">
    <property type="match status" value="1"/>
</dbReference>
<dbReference type="SUPFAM" id="SSF56925">
    <property type="entry name" value="OMPA-like"/>
    <property type="match status" value="1"/>
</dbReference>
<feature type="site" description="Critical for activity" evidence="2">
    <location>
        <position position="159"/>
    </location>
</feature>
<evidence type="ECO:0000256" key="1">
    <source>
        <dbReference type="PIRNR" id="PIRNR029681"/>
    </source>
</evidence>
<feature type="signal peptide" evidence="3">
    <location>
        <begin position="1"/>
        <end position="19"/>
    </location>
</feature>
<proteinExistence type="inferred from homology"/>
<dbReference type="GO" id="GO:0050528">
    <property type="term" value="F:acyloxyacyl hydrolase activity"/>
    <property type="evidence" value="ECO:0007669"/>
    <property type="project" value="UniProtKB-EC"/>
</dbReference>
<evidence type="ECO:0000313" key="4">
    <source>
        <dbReference type="EMBL" id="SPS05694.1"/>
    </source>
</evidence>
<feature type="chain" id="PRO_5015892702" description="Lipid A deacylase" evidence="3">
    <location>
        <begin position="20"/>
        <end position="180"/>
    </location>
</feature>
<sequence>MKKIIALVYALLLSSNVLAVDGFSVEYGQTDYSGDNVNMARLGAQWDWKKPLVTKGNWLLTGYWEVSAGSWNGQNRGGKDYNTADIGFTPVFRLQQKNFSWAAPYVEAGIGVHMLSNTHITSDREFSTAFQFGDHLGAGLRFGDKHRFDLGYRFQHLSNASIKDPNPGINFSQIRLAYHF</sequence>
<comment type="subunit">
    <text evidence="1">Homodimer.</text>
</comment>
<evidence type="ECO:0000256" key="3">
    <source>
        <dbReference type="SAM" id="SignalP"/>
    </source>
</evidence>